<proteinExistence type="predicted"/>
<protein>
    <submittedName>
        <fullName evidence="1">Uncharacterized protein</fullName>
    </submittedName>
</protein>
<accession>A0A365KUJ0</accession>
<reference evidence="1 2" key="1">
    <citation type="submission" date="2018-06" db="EMBL/GenBank/DDBJ databases">
        <title>The draft genome sequences of strains SCU63 and S1.</title>
        <authorList>
            <person name="Gan L."/>
        </authorList>
    </citation>
    <scope>NUCLEOTIDE SEQUENCE [LARGE SCALE GENOMIC DNA]</scope>
    <source>
        <strain evidence="1 2">SCU63</strain>
    </source>
</reference>
<organism evidence="1 2">
    <name type="scientific">Planococcus halotolerans</name>
    <dbReference type="NCBI Taxonomy" id="2233542"/>
    <lineage>
        <taxon>Bacteria</taxon>
        <taxon>Bacillati</taxon>
        <taxon>Bacillota</taxon>
        <taxon>Bacilli</taxon>
        <taxon>Bacillales</taxon>
        <taxon>Caryophanaceae</taxon>
        <taxon>Planococcus</taxon>
    </lineage>
</organism>
<name>A0A365KUJ0_9BACL</name>
<dbReference type="EMBL" id="QLZR01000004">
    <property type="protein sequence ID" value="RAZ76808.1"/>
    <property type="molecule type" value="Genomic_DNA"/>
</dbReference>
<dbReference type="Proteomes" id="UP000251002">
    <property type="component" value="Unassembled WGS sequence"/>
</dbReference>
<sequence>MNRSMLYRNWAMETMQETFQAMHIAELKEIIIETNLYSVYLFQDKDLKLSTERAVIVKHFSATQPSVDLLGVKVASSATRTERNQQIMEATEATLTQPLLPPIPLLRYTASIHQPFLSYATV</sequence>
<gene>
    <name evidence="1" type="ORF">DP120_12330</name>
</gene>
<keyword evidence="2" id="KW-1185">Reference proteome</keyword>
<dbReference type="RefSeq" id="WP_112223974.1">
    <property type="nucleotide sequence ID" value="NZ_CP047673.1"/>
</dbReference>
<evidence type="ECO:0000313" key="2">
    <source>
        <dbReference type="Proteomes" id="UP000251002"/>
    </source>
</evidence>
<evidence type="ECO:0000313" key="1">
    <source>
        <dbReference type="EMBL" id="RAZ76808.1"/>
    </source>
</evidence>
<dbReference type="AlphaFoldDB" id="A0A365KUJ0"/>
<comment type="caution">
    <text evidence="1">The sequence shown here is derived from an EMBL/GenBank/DDBJ whole genome shotgun (WGS) entry which is preliminary data.</text>
</comment>